<feature type="binding site" evidence="2">
    <location>
        <position position="265"/>
    </location>
    <ligand>
        <name>Zn(2+)</name>
        <dbReference type="ChEBI" id="CHEBI:29105"/>
        <note>catalytic</note>
    </ligand>
</feature>
<keyword evidence="1" id="KW-0378">Hydrolase</keyword>
<comment type="caution">
    <text evidence="4">The sequence shown here is derived from an EMBL/GenBank/DDBJ whole genome shotgun (WGS) entry which is preliminary data.</text>
</comment>
<evidence type="ECO:0000256" key="1">
    <source>
        <dbReference type="PIRNR" id="PIRNR006615"/>
    </source>
</evidence>
<dbReference type="PANTHER" id="PTHR34217">
    <property type="entry name" value="METAL-DEPENDENT CARBOXYPEPTIDASE"/>
    <property type="match status" value="1"/>
</dbReference>
<feature type="binding site" evidence="2">
    <location>
        <position position="295"/>
    </location>
    <ligand>
        <name>Zn(2+)</name>
        <dbReference type="ChEBI" id="CHEBI:29105"/>
        <note>catalytic</note>
    </ligand>
</feature>
<dbReference type="Pfam" id="PF02074">
    <property type="entry name" value="Peptidase_M32"/>
    <property type="match status" value="1"/>
</dbReference>
<proteinExistence type="inferred from homology"/>
<comment type="similarity">
    <text evidence="1">Belongs to the peptidase M32 family.</text>
</comment>
<dbReference type="EMBL" id="VXPY01000122">
    <property type="protein sequence ID" value="MYD91995.1"/>
    <property type="molecule type" value="Genomic_DNA"/>
</dbReference>
<feature type="binding site" evidence="2">
    <location>
        <position position="269"/>
    </location>
    <ligand>
        <name>Zn(2+)</name>
        <dbReference type="ChEBI" id="CHEBI:29105"/>
        <note>catalytic</note>
    </ligand>
</feature>
<evidence type="ECO:0000256" key="3">
    <source>
        <dbReference type="PIRSR" id="PIRSR006615-2"/>
    </source>
</evidence>
<dbReference type="Gene3D" id="1.10.1370.30">
    <property type="match status" value="1"/>
</dbReference>
<keyword evidence="1 2" id="KW-0479">Metal-binding</keyword>
<accession>A0A6B1DZ64</accession>
<keyword evidence="1" id="KW-0645">Protease</keyword>
<gene>
    <name evidence="4" type="ORF">F4Y08_16975</name>
</gene>
<organism evidence="4">
    <name type="scientific">Caldilineaceae bacterium SB0662_bin_9</name>
    <dbReference type="NCBI Taxonomy" id="2605258"/>
    <lineage>
        <taxon>Bacteria</taxon>
        <taxon>Bacillati</taxon>
        <taxon>Chloroflexota</taxon>
        <taxon>Caldilineae</taxon>
        <taxon>Caldilineales</taxon>
        <taxon>Caldilineaceae</taxon>
    </lineage>
</organism>
<keyword evidence="2" id="KW-0862">Zinc</keyword>
<comment type="catalytic activity">
    <reaction evidence="1">
        <text>Release of a C-terminal amino acid with broad specificity, except for -Pro.</text>
        <dbReference type="EC" id="3.4.17.19"/>
    </reaction>
</comment>
<protein>
    <recommendedName>
        <fullName evidence="1">Metal-dependent carboxypeptidase</fullName>
        <ecNumber evidence="1">3.4.17.19</ecNumber>
    </recommendedName>
</protein>
<dbReference type="GO" id="GO:0006508">
    <property type="term" value="P:proteolysis"/>
    <property type="evidence" value="ECO:0007669"/>
    <property type="project" value="UniProtKB-UniRule"/>
</dbReference>
<dbReference type="InterPro" id="IPR001333">
    <property type="entry name" value="Peptidase_M32_Taq"/>
</dbReference>
<dbReference type="PRINTS" id="PR00998">
    <property type="entry name" value="CRBOXYPTASET"/>
</dbReference>
<dbReference type="CDD" id="cd06460">
    <property type="entry name" value="M32_Taq"/>
    <property type="match status" value="1"/>
</dbReference>
<dbReference type="SUPFAM" id="SSF55486">
    <property type="entry name" value="Metalloproteases ('zincins'), catalytic domain"/>
    <property type="match status" value="1"/>
</dbReference>
<evidence type="ECO:0000313" key="4">
    <source>
        <dbReference type="EMBL" id="MYD91995.1"/>
    </source>
</evidence>
<dbReference type="PANTHER" id="PTHR34217:SF1">
    <property type="entry name" value="CARBOXYPEPTIDASE 1"/>
    <property type="match status" value="1"/>
</dbReference>
<dbReference type="GO" id="GO:0046872">
    <property type="term" value="F:metal ion binding"/>
    <property type="evidence" value="ECO:0007669"/>
    <property type="project" value="UniProtKB-KW"/>
</dbReference>
<evidence type="ECO:0000256" key="2">
    <source>
        <dbReference type="PIRSR" id="PIRSR006615-1"/>
    </source>
</evidence>
<name>A0A6B1DZ64_9CHLR</name>
<comment type="function">
    <text evidence="1">Broad specificity carboxypetidase that releases amino acids sequentially from the C-terminus, including neutral, aromatic, polar and basic residues.</text>
</comment>
<comment type="cofactor">
    <cofactor evidence="2">
        <name>Zn(2+)</name>
        <dbReference type="ChEBI" id="CHEBI:29105"/>
    </cofactor>
    <text evidence="2">Binds 1 zinc ion per subunit.</text>
</comment>
<feature type="active site" description="Proton donor/acceptor" evidence="3">
    <location>
        <position position="266"/>
    </location>
</feature>
<dbReference type="PROSITE" id="PS52034">
    <property type="entry name" value="PEPTIDASE_M32"/>
    <property type="match status" value="1"/>
</dbReference>
<reference evidence="4" key="1">
    <citation type="submission" date="2019-09" db="EMBL/GenBank/DDBJ databases">
        <title>Characterisation of the sponge microbiome using genome-centric metagenomics.</title>
        <authorList>
            <person name="Engelberts J.P."/>
            <person name="Robbins S.J."/>
            <person name="De Goeij J.M."/>
            <person name="Aranda M."/>
            <person name="Bell S.C."/>
            <person name="Webster N.S."/>
        </authorList>
    </citation>
    <scope>NUCLEOTIDE SEQUENCE</scope>
    <source>
        <strain evidence="4">SB0662_bin_9</strain>
    </source>
</reference>
<keyword evidence="1 4" id="KW-0121">Carboxypeptidase</keyword>
<sequence>MSNLLDKLKERLATVTDLNQAASLMHHDQETVMPEGAAAARAAQLGTVSRVAHELFVADEVGVWLEELHPASEDSGLAAEDRDLVKVAARDYRRKRNLPAEYVNRSTETHILSNEAWRKARDAADYGQFLPWLRKCVDLAHEYADYQGYDEHVYDALLDQFEPDMKAREVEAIFTPLRAETVRLVKAVADSGVQLDKSCLTGNFDHATQVNLGRTLVSAFGFDFSRGRVDEVTHPYCTSFSRDDVRLCTRVYSDEFNVCLFSMLHECGHALYDQNIDPGWDRTPITSGCSLGIHESQSRMWENLVGRGRPFWDWAYPILQAHFPQFNAVPREAYYRAINGVAPSLIRVEADEVTYNLHIMLRFELEKAMMEGKVDLEDLPREWDDRMEEYLGVRPEDDAEGVLQDVHWSFGYLGYFPTYSLGNIISVQLYEAAKRDHPDLEDQFRRGKFDTLLEWMRIHIHRHGRRYTPGELLEKSIGTGIDAGPYVGYLKTKLSDLYGATV</sequence>
<dbReference type="PIRSF" id="PIRSF006615">
    <property type="entry name" value="Zn_crbxpep_Taq"/>
    <property type="match status" value="1"/>
</dbReference>
<keyword evidence="1" id="KW-0482">Metalloprotease</keyword>
<dbReference type="AlphaFoldDB" id="A0A6B1DZ64"/>
<dbReference type="GO" id="GO:0004181">
    <property type="term" value="F:metallocarboxypeptidase activity"/>
    <property type="evidence" value="ECO:0007669"/>
    <property type="project" value="UniProtKB-UniRule"/>
</dbReference>
<dbReference type="EC" id="3.4.17.19" evidence="1"/>